<dbReference type="InterPro" id="IPR001247">
    <property type="entry name" value="ExoRNase_PH_dom1"/>
</dbReference>
<dbReference type="GO" id="GO:0003723">
    <property type="term" value="F:RNA binding"/>
    <property type="evidence" value="ECO:0007669"/>
    <property type="project" value="TreeGrafter"/>
</dbReference>
<protein>
    <submittedName>
        <fullName evidence="5">RNase_PH domain-containing protein</fullName>
    </submittedName>
</protein>
<dbReference type="OrthoDB" id="27298at2759"/>
<evidence type="ECO:0000259" key="2">
    <source>
        <dbReference type="Pfam" id="PF01138"/>
    </source>
</evidence>
<name>A0A0R3SGN0_HYMDI</name>
<dbReference type="GO" id="GO:0034475">
    <property type="term" value="P:U4 snRNA 3'-end processing"/>
    <property type="evidence" value="ECO:0007669"/>
    <property type="project" value="TreeGrafter"/>
</dbReference>
<dbReference type="Gene3D" id="3.30.230.70">
    <property type="entry name" value="GHMP Kinase, N-terminal domain"/>
    <property type="match status" value="1"/>
</dbReference>
<sequence>MAELYFNDRRVDGRKTTELRMIQCEFLPGMADGSVLLQQGNTKITASVFGPHPCNVKADEIPDEVFITCKYNRPPFINTSGTRQKHSQSDKVSAEYAMTVEEIFTALVRGSIYPNAQIDIFIEVLQSDGSEFSTAVNASSLALMAAGIEMIDFAVASTVGFYGSRLFADLCRYEENSRVTRVTVVCLPGGSVSGSAKFPSGDLGVPQNIAGARLLHTRLSSWLPSEKLVVLIQGGVDVAKVIHAELSDNFRRYIKQSERV</sequence>
<dbReference type="Pfam" id="PF01138">
    <property type="entry name" value="RNase_PH"/>
    <property type="match status" value="1"/>
</dbReference>
<dbReference type="GO" id="GO:0016075">
    <property type="term" value="P:rRNA catabolic process"/>
    <property type="evidence" value="ECO:0007669"/>
    <property type="project" value="TreeGrafter"/>
</dbReference>
<dbReference type="InterPro" id="IPR027408">
    <property type="entry name" value="PNPase/RNase_PH_dom_sf"/>
</dbReference>
<dbReference type="GO" id="GO:0071051">
    <property type="term" value="P:poly(A)-dependent snoRNA 3'-end processing"/>
    <property type="evidence" value="ECO:0007669"/>
    <property type="project" value="TreeGrafter"/>
</dbReference>
<dbReference type="GO" id="GO:0005730">
    <property type="term" value="C:nucleolus"/>
    <property type="evidence" value="ECO:0007669"/>
    <property type="project" value="TreeGrafter"/>
</dbReference>
<dbReference type="EMBL" id="UYSG01001417">
    <property type="protein sequence ID" value="VDL43285.1"/>
    <property type="molecule type" value="Genomic_DNA"/>
</dbReference>
<organism evidence="5">
    <name type="scientific">Hymenolepis diminuta</name>
    <name type="common">Rat tapeworm</name>
    <dbReference type="NCBI Taxonomy" id="6216"/>
    <lineage>
        <taxon>Eukaryota</taxon>
        <taxon>Metazoa</taxon>
        <taxon>Spiralia</taxon>
        <taxon>Lophotrochozoa</taxon>
        <taxon>Platyhelminthes</taxon>
        <taxon>Cestoda</taxon>
        <taxon>Eucestoda</taxon>
        <taxon>Cyclophyllidea</taxon>
        <taxon>Hymenolepididae</taxon>
        <taxon>Hymenolepis</taxon>
    </lineage>
</organism>
<evidence type="ECO:0000313" key="3">
    <source>
        <dbReference type="EMBL" id="VDL43285.1"/>
    </source>
</evidence>
<reference evidence="5" key="1">
    <citation type="submission" date="2016-04" db="UniProtKB">
        <authorList>
            <consortium name="WormBaseParasite"/>
        </authorList>
    </citation>
    <scope>IDENTIFICATION</scope>
</reference>
<comment type="similarity">
    <text evidence="1">Belongs to the RNase PH family.</text>
</comment>
<dbReference type="SUPFAM" id="SSF55666">
    <property type="entry name" value="Ribonuclease PH domain 2-like"/>
    <property type="match status" value="1"/>
</dbReference>
<dbReference type="InterPro" id="IPR020568">
    <property type="entry name" value="Ribosomal_Su5_D2-typ_SF"/>
</dbReference>
<proteinExistence type="inferred from homology"/>
<accession>A0A0R3SGN0</accession>
<dbReference type="Proteomes" id="UP000274504">
    <property type="component" value="Unassembled WGS sequence"/>
</dbReference>
<dbReference type="GO" id="GO:0000176">
    <property type="term" value="C:nuclear exosome (RNase complex)"/>
    <property type="evidence" value="ECO:0007669"/>
    <property type="project" value="TreeGrafter"/>
</dbReference>
<dbReference type="STRING" id="6216.A0A0R3SGN0"/>
<evidence type="ECO:0000313" key="5">
    <source>
        <dbReference type="WBParaSite" id="HDID_0000406801-mRNA-1"/>
    </source>
</evidence>
<dbReference type="WBParaSite" id="HDID_0000406801-mRNA-1">
    <property type="protein sequence ID" value="HDID_0000406801-mRNA-1"/>
    <property type="gene ID" value="HDID_0000406801"/>
</dbReference>
<dbReference type="InterPro" id="IPR036345">
    <property type="entry name" value="ExoRNase_PH_dom2_sf"/>
</dbReference>
<dbReference type="PANTHER" id="PTHR11953:SF0">
    <property type="entry name" value="EXOSOME COMPLEX COMPONENT RRP41"/>
    <property type="match status" value="1"/>
</dbReference>
<dbReference type="PANTHER" id="PTHR11953">
    <property type="entry name" value="EXOSOME COMPLEX COMPONENT"/>
    <property type="match status" value="1"/>
</dbReference>
<dbReference type="GO" id="GO:0000177">
    <property type="term" value="C:cytoplasmic exosome (RNase complex)"/>
    <property type="evidence" value="ECO:0007669"/>
    <property type="project" value="TreeGrafter"/>
</dbReference>
<gene>
    <name evidence="3" type="ORF">HDID_LOCUS4066</name>
</gene>
<reference evidence="3 4" key="2">
    <citation type="submission" date="2018-11" db="EMBL/GenBank/DDBJ databases">
        <authorList>
            <consortium name="Pathogen Informatics"/>
        </authorList>
    </citation>
    <scope>NUCLEOTIDE SEQUENCE [LARGE SCALE GENOMIC DNA]</scope>
</reference>
<dbReference type="AlphaFoldDB" id="A0A0R3SGN0"/>
<dbReference type="GO" id="GO:0071028">
    <property type="term" value="P:nuclear mRNA surveillance"/>
    <property type="evidence" value="ECO:0007669"/>
    <property type="project" value="TreeGrafter"/>
</dbReference>
<dbReference type="InterPro" id="IPR050080">
    <property type="entry name" value="RNase_PH"/>
</dbReference>
<evidence type="ECO:0000256" key="1">
    <source>
        <dbReference type="ARBA" id="ARBA00006678"/>
    </source>
</evidence>
<dbReference type="SUPFAM" id="SSF54211">
    <property type="entry name" value="Ribosomal protein S5 domain 2-like"/>
    <property type="match status" value="1"/>
</dbReference>
<evidence type="ECO:0000313" key="4">
    <source>
        <dbReference type="Proteomes" id="UP000274504"/>
    </source>
</evidence>
<feature type="domain" description="Exoribonuclease phosphorolytic" evidence="2">
    <location>
        <begin position="18"/>
        <end position="149"/>
    </location>
</feature>